<dbReference type="Proteomes" id="UP000823388">
    <property type="component" value="Chromosome 8N"/>
</dbReference>
<dbReference type="AlphaFoldDB" id="A0A8T0PFA1"/>
<comment type="caution">
    <text evidence="2">The sequence shown here is derived from an EMBL/GenBank/DDBJ whole genome shotgun (WGS) entry which is preliminary data.</text>
</comment>
<accession>A0A8T0PFA1</accession>
<dbReference type="InterPro" id="IPR053253">
    <property type="entry name" value="Sex_diff_modulator"/>
</dbReference>
<evidence type="ECO:0000313" key="2">
    <source>
        <dbReference type="EMBL" id="KAG2557094.1"/>
    </source>
</evidence>
<proteinExistence type="predicted"/>
<reference evidence="2" key="1">
    <citation type="submission" date="2020-05" db="EMBL/GenBank/DDBJ databases">
        <title>WGS assembly of Panicum virgatum.</title>
        <authorList>
            <person name="Lovell J.T."/>
            <person name="Jenkins J."/>
            <person name="Shu S."/>
            <person name="Juenger T.E."/>
            <person name="Schmutz J."/>
        </authorList>
    </citation>
    <scope>NUCLEOTIDE SEQUENCE</scope>
    <source>
        <strain evidence="2">AP13</strain>
    </source>
</reference>
<evidence type="ECO:0008006" key="4">
    <source>
        <dbReference type="Google" id="ProtNLM"/>
    </source>
</evidence>
<dbReference type="PANTHER" id="PTHR33087">
    <property type="entry name" value="OS07G0539200 PROTEIN"/>
    <property type="match status" value="1"/>
</dbReference>
<evidence type="ECO:0000256" key="1">
    <source>
        <dbReference type="SAM" id="MobiDB-lite"/>
    </source>
</evidence>
<sequence length="621" mass="67372">MGRSAASASTASSGSASTGRAYSGPPSICAASPVDRSPSPTGLPALSPGCSSLPSFPRGHPSRRPPMVVRTVPRTPELQHDEDDLINKALVILVLGTRPSFAPYQVRRFIQDNFGVAGADFTLHRYYPEDFLVVFRNASDLRRVLEAPPLPRADMILRFHCWNRLSTADAEVMRYRVLLEIRGFPAHAWSAASAQALLGDACAVPELTPTTAARADLRRFQTVIWCSDPDLIPNAPVIRIPEKVDDFWPNNLFLWLEEIKYHELRFLRYNVEIEILEIHDWNDSGSSDGGGTLPDRVLSDSDSDEDYPGFDLNLRSHPWPRRTVFRTLGYGDGACYADGGDGAPASATGNAADACAPTVSACKMASRSLSCPLWFGSLGYLCHPPGTSRHHLVSNDDAATLVCIDRGEVHNPDHADPMLLELTVRLQPVAAPCRDFDPMFAEADAAGRAPRVEVGRAHVGRLELASFTEPPGAVPEEVVATPAAECIAQTLAELEPVRFDVQGSPSVLRTTIAELRNGRTNSGVAYLPNPPDFAAAATGIHRQAQREAHKEVAPPCHEARLRMKKLGITSDSRPPDASSFQQFMATFSSTLTPAHYEALDALLPTGMGSLATEVVAPMMVY</sequence>
<feature type="compositionally biased region" description="Low complexity" evidence="1">
    <location>
        <begin position="1"/>
        <end position="24"/>
    </location>
</feature>
<organism evidence="2 3">
    <name type="scientific">Panicum virgatum</name>
    <name type="common">Blackwell switchgrass</name>
    <dbReference type="NCBI Taxonomy" id="38727"/>
    <lineage>
        <taxon>Eukaryota</taxon>
        <taxon>Viridiplantae</taxon>
        <taxon>Streptophyta</taxon>
        <taxon>Embryophyta</taxon>
        <taxon>Tracheophyta</taxon>
        <taxon>Spermatophyta</taxon>
        <taxon>Magnoliopsida</taxon>
        <taxon>Liliopsida</taxon>
        <taxon>Poales</taxon>
        <taxon>Poaceae</taxon>
        <taxon>PACMAD clade</taxon>
        <taxon>Panicoideae</taxon>
        <taxon>Panicodae</taxon>
        <taxon>Paniceae</taxon>
        <taxon>Panicinae</taxon>
        <taxon>Panicum</taxon>
        <taxon>Panicum sect. Hiantes</taxon>
    </lineage>
</organism>
<keyword evidence="3" id="KW-1185">Reference proteome</keyword>
<feature type="region of interest" description="Disordered" evidence="1">
    <location>
        <begin position="1"/>
        <end position="68"/>
    </location>
</feature>
<protein>
    <recommendedName>
        <fullName evidence="4">DUF4283 domain-containing protein</fullName>
    </recommendedName>
</protein>
<name>A0A8T0PFA1_PANVG</name>
<dbReference type="EMBL" id="CM029052">
    <property type="protein sequence ID" value="KAG2557094.1"/>
    <property type="molecule type" value="Genomic_DNA"/>
</dbReference>
<dbReference type="PANTHER" id="PTHR33087:SF38">
    <property type="entry name" value="OS10G0201600 PROTEIN"/>
    <property type="match status" value="1"/>
</dbReference>
<evidence type="ECO:0000313" key="3">
    <source>
        <dbReference type="Proteomes" id="UP000823388"/>
    </source>
</evidence>
<gene>
    <name evidence="2" type="ORF">PVAP13_8NG182104</name>
</gene>